<accession>A0A7S1WH73</accession>
<protein>
    <submittedName>
        <fullName evidence="1">Uncharacterized protein</fullName>
    </submittedName>
</protein>
<dbReference type="EMBL" id="HBGE01075298">
    <property type="protein sequence ID" value="CAD9168318.1"/>
    <property type="molecule type" value="Transcribed_RNA"/>
</dbReference>
<reference evidence="1" key="1">
    <citation type="submission" date="2021-01" db="EMBL/GenBank/DDBJ databases">
        <authorList>
            <person name="Corre E."/>
            <person name="Pelletier E."/>
            <person name="Niang G."/>
            <person name="Scheremetjew M."/>
            <person name="Finn R."/>
            <person name="Kale V."/>
            <person name="Holt S."/>
            <person name="Cochrane G."/>
            <person name="Meng A."/>
            <person name="Brown T."/>
            <person name="Cohen L."/>
        </authorList>
    </citation>
    <scope>NUCLEOTIDE SEQUENCE</scope>
    <source>
        <strain evidence="1">OF101</strain>
    </source>
</reference>
<dbReference type="AlphaFoldDB" id="A0A7S1WH73"/>
<gene>
    <name evidence="1" type="ORF">ACAT0790_LOCUS45086</name>
</gene>
<organism evidence="1">
    <name type="scientific">Alexandrium catenella</name>
    <name type="common">Red tide dinoflagellate</name>
    <name type="synonym">Gonyaulax catenella</name>
    <dbReference type="NCBI Taxonomy" id="2925"/>
    <lineage>
        <taxon>Eukaryota</taxon>
        <taxon>Sar</taxon>
        <taxon>Alveolata</taxon>
        <taxon>Dinophyceae</taxon>
        <taxon>Gonyaulacales</taxon>
        <taxon>Pyrocystaceae</taxon>
        <taxon>Alexandrium</taxon>
    </lineage>
</organism>
<evidence type="ECO:0000313" key="1">
    <source>
        <dbReference type="EMBL" id="CAD9168318.1"/>
    </source>
</evidence>
<proteinExistence type="predicted"/>
<sequence>MSVSACGKTYGPQRMPGDPYTMRPFLTVVQRKDETVWIPEDFLANYKVRYWDYELGYVTKERKDAAVVFAPRYLGSGPNGEHRYSFNWMQSLHLEIAFQPPFTGPLMLTRFGSEEVQPPVPLFRLRSGYDQKSSRWYLAPQPPKGSAPIEPLLFNIGFSNSMRMLSAYLHCW</sequence>
<name>A0A7S1WH73_ALECA</name>